<dbReference type="Gene3D" id="3.40.109.10">
    <property type="entry name" value="NADH Oxidase"/>
    <property type="match status" value="1"/>
</dbReference>
<dbReference type="InterPro" id="IPR029479">
    <property type="entry name" value="Nitroreductase"/>
</dbReference>
<dbReference type="CDD" id="cd02138">
    <property type="entry name" value="TdsD-like"/>
    <property type="match status" value="1"/>
</dbReference>
<reference evidence="4 5" key="1">
    <citation type="submission" date="2020-04" db="EMBL/GenBank/DDBJ databases">
        <title>Novosphingobium sp. TW-4 isolated from soil.</title>
        <authorList>
            <person name="Dahal R.H."/>
            <person name="Chaudhary D.K."/>
        </authorList>
    </citation>
    <scope>NUCLEOTIDE SEQUENCE [LARGE SCALE GENOMIC DNA]</scope>
    <source>
        <strain evidence="4 5">TW-4</strain>
    </source>
</reference>
<dbReference type="PANTHER" id="PTHR43673:SF10">
    <property type="entry name" value="NADH DEHYDROGENASE_NAD(P)H NITROREDUCTASE XCC3605-RELATED"/>
    <property type="match status" value="1"/>
</dbReference>
<evidence type="ECO:0000259" key="3">
    <source>
        <dbReference type="Pfam" id="PF00881"/>
    </source>
</evidence>
<evidence type="ECO:0000313" key="5">
    <source>
        <dbReference type="Proteomes" id="UP000583556"/>
    </source>
</evidence>
<dbReference type="PANTHER" id="PTHR43673">
    <property type="entry name" value="NAD(P)H NITROREDUCTASE YDGI-RELATED"/>
    <property type="match status" value="1"/>
</dbReference>
<organism evidence="4 5">
    <name type="scientific">Novosphingobium olei</name>
    <dbReference type="NCBI Taxonomy" id="2728851"/>
    <lineage>
        <taxon>Bacteria</taxon>
        <taxon>Pseudomonadati</taxon>
        <taxon>Pseudomonadota</taxon>
        <taxon>Alphaproteobacteria</taxon>
        <taxon>Sphingomonadales</taxon>
        <taxon>Sphingomonadaceae</taxon>
        <taxon>Novosphingobium</taxon>
    </lineage>
</organism>
<dbReference type="AlphaFoldDB" id="A0A7Y0BN14"/>
<proteinExistence type="inferred from homology"/>
<protein>
    <submittedName>
        <fullName evidence="4">Nitroreductase family protein</fullName>
    </submittedName>
</protein>
<dbReference type="EMBL" id="JABBGM010000002">
    <property type="protein sequence ID" value="NML93364.1"/>
    <property type="molecule type" value="Genomic_DNA"/>
</dbReference>
<accession>A0A7Y0BN14</accession>
<sequence length="194" mass="21042">MTRTTDLPVLPQFLDRWSPRSFDSSEISEQDLLTLFDGARWAPSAFNWQPWRFVWARRGDANWATLVDLLLPFNAGWAQNASALVFLLSDREIVAPGTTEAKPATTASFDAGAAWAFLALQAHELGLATHAMAGFDHERAPAALGAGERFKVEAAIAIGRRGPASALPEALQAREAPSPRRAIDEFAFAGKLPG</sequence>
<feature type="domain" description="Nitroreductase" evidence="3">
    <location>
        <begin position="15"/>
        <end position="159"/>
    </location>
</feature>
<dbReference type="RefSeq" id="WP_169492597.1">
    <property type="nucleotide sequence ID" value="NZ_JABBGM010000002.1"/>
</dbReference>
<name>A0A7Y0BN14_9SPHN</name>
<evidence type="ECO:0000256" key="1">
    <source>
        <dbReference type="ARBA" id="ARBA00007118"/>
    </source>
</evidence>
<evidence type="ECO:0000313" key="4">
    <source>
        <dbReference type="EMBL" id="NML93364.1"/>
    </source>
</evidence>
<dbReference type="SUPFAM" id="SSF55469">
    <property type="entry name" value="FMN-dependent nitroreductase-like"/>
    <property type="match status" value="1"/>
</dbReference>
<evidence type="ECO:0000256" key="2">
    <source>
        <dbReference type="ARBA" id="ARBA00023002"/>
    </source>
</evidence>
<dbReference type="GO" id="GO:0016491">
    <property type="term" value="F:oxidoreductase activity"/>
    <property type="evidence" value="ECO:0007669"/>
    <property type="project" value="UniProtKB-KW"/>
</dbReference>
<comment type="similarity">
    <text evidence="1">Belongs to the nitroreductase family.</text>
</comment>
<gene>
    <name evidence="4" type="ORF">HHL27_06725</name>
</gene>
<comment type="caution">
    <text evidence="4">The sequence shown here is derived from an EMBL/GenBank/DDBJ whole genome shotgun (WGS) entry which is preliminary data.</text>
</comment>
<keyword evidence="2" id="KW-0560">Oxidoreductase</keyword>
<dbReference type="Pfam" id="PF00881">
    <property type="entry name" value="Nitroreductase"/>
    <property type="match status" value="1"/>
</dbReference>
<dbReference type="InterPro" id="IPR000415">
    <property type="entry name" value="Nitroreductase-like"/>
</dbReference>
<dbReference type="Proteomes" id="UP000583556">
    <property type="component" value="Unassembled WGS sequence"/>
</dbReference>
<keyword evidence="5" id="KW-1185">Reference proteome</keyword>